<comment type="similarity">
    <text evidence="3 10">Belongs to the glycosyl hydrolase 2 family.</text>
</comment>
<dbReference type="SMART" id="SM00204">
    <property type="entry name" value="TGFB"/>
    <property type="match status" value="1"/>
</dbReference>
<dbReference type="PANTHER" id="PTHR10066">
    <property type="entry name" value="BETA-GLUCURONIDASE"/>
    <property type="match status" value="1"/>
</dbReference>
<dbReference type="SUPFAM" id="SSF49785">
    <property type="entry name" value="Galactose-binding domain-like"/>
    <property type="match status" value="1"/>
</dbReference>
<keyword evidence="9" id="KW-0339">Growth factor</keyword>
<dbReference type="InterPro" id="IPR029034">
    <property type="entry name" value="Cystine-knot_cytokine"/>
</dbReference>
<dbReference type="Pfam" id="PF02837">
    <property type="entry name" value="Glyco_hydro_2_N"/>
    <property type="match status" value="1"/>
</dbReference>
<evidence type="ECO:0000256" key="3">
    <source>
        <dbReference type="ARBA" id="ARBA00007401"/>
    </source>
</evidence>
<feature type="domain" description="TGF-beta family profile" evidence="12">
    <location>
        <begin position="839"/>
        <end position="967"/>
    </location>
</feature>
<dbReference type="Proteomes" id="UP000466442">
    <property type="component" value="Unassembled WGS sequence"/>
</dbReference>
<dbReference type="PROSITE" id="PS00719">
    <property type="entry name" value="GLYCOSYL_HYDROL_F2_1"/>
    <property type="match status" value="1"/>
</dbReference>
<accession>A0A8S9XE62</accession>
<dbReference type="PANTHER" id="PTHR10066:SF67">
    <property type="entry name" value="BETA-GLUCURONIDASE"/>
    <property type="match status" value="1"/>
</dbReference>
<dbReference type="SUPFAM" id="SSF49303">
    <property type="entry name" value="beta-Galactosidase/glucuronidase domain"/>
    <property type="match status" value="1"/>
</dbReference>
<comment type="similarity">
    <text evidence="9">Belongs to the TGF-beta family.</text>
</comment>
<feature type="chain" id="PRO_5035877323" description="Beta-glucuronidase" evidence="11">
    <location>
        <begin position="21"/>
        <end position="967"/>
    </location>
</feature>
<name>A0A8S9XE62_APOLU</name>
<dbReference type="GO" id="GO:0005615">
    <property type="term" value="C:extracellular space"/>
    <property type="evidence" value="ECO:0007669"/>
    <property type="project" value="TreeGrafter"/>
</dbReference>
<keyword evidence="14" id="KW-1185">Reference proteome</keyword>
<dbReference type="EMBL" id="WIXP02000008">
    <property type="protein sequence ID" value="KAF6207277.1"/>
    <property type="molecule type" value="Genomic_DNA"/>
</dbReference>
<keyword evidence="8 10" id="KW-0326">Glycosidase</keyword>
<dbReference type="Gene3D" id="3.20.20.80">
    <property type="entry name" value="Glycosidases"/>
    <property type="match status" value="1"/>
</dbReference>
<dbReference type="InterPro" id="IPR017853">
    <property type="entry name" value="GH"/>
</dbReference>
<dbReference type="Pfam" id="PF00019">
    <property type="entry name" value="TGF_beta"/>
    <property type="match status" value="1"/>
</dbReference>
<evidence type="ECO:0000256" key="9">
    <source>
        <dbReference type="RuleBase" id="RU000354"/>
    </source>
</evidence>
<keyword evidence="11" id="KW-0732">Signal</keyword>
<dbReference type="EC" id="3.2.1.31" evidence="4 10"/>
<dbReference type="InterPro" id="IPR013783">
    <property type="entry name" value="Ig-like_fold"/>
</dbReference>
<evidence type="ECO:0000313" key="13">
    <source>
        <dbReference type="EMBL" id="KAF6207277.1"/>
    </source>
</evidence>
<comment type="activity regulation">
    <text evidence="10">Inhibited by L-aspartic acid.</text>
</comment>
<gene>
    <name evidence="13" type="ORF">GE061_018518</name>
</gene>
<dbReference type="FunFam" id="3.20.20.80:FF:000080">
    <property type="entry name" value="Beta-glucuronidase UidA"/>
    <property type="match status" value="1"/>
</dbReference>
<feature type="signal peptide" evidence="11">
    <location>
        <begin position="1"/>
        <end position="20"/>
    </location>
</feature>
<dbReference type="InterPro" id="IPR023230">
    <property type="entry name" value="Glyco_hydro_2_CS"/>
</dbReference>
<evidence type="ECO:0000256" key="8">
    <source>
        <dbReference type="ARBA" id="ARBA00023295"/>
    </source>
</evidence>
<comment type="function">
    <text evidence="1 10">Plays an important role in the degradation of dermatan and keratan sulfates.</text>
</comment>
<reference evidence="13" key="1">
    <citation type="journal article" date="2021" name="Mol. Ecol. Resour.">
        <title>Apolygus lucorum genome provides insights into omnivorousness and mesophyll feeding.</title>
        <authorList>
            <person name="Liu Y."/>
            <person name="Liu H."/>
            <person name="Wang H."/>
            <person name="Huang T."/>
            <person name="Liu B."/>
            <person name="Yang B."/>
            <person name="Yin L."/>
            <person name="Li B."/>
            <person name="Zhang Y."/>
            <person name="Zhang S."/>
            <person name="Jiang F."/>
            <person name="Zhang X."/>
            <person name="Ren Y."/>
            <person name="Wang B."/>
            <person name="Wang S."/>
            <person name="Lu Y."/>
            <person name="Wu K."/>
            <person name="Fan W."/>
            <person name="Wang G."/>
        </authorList>
    </citation>
    <scope>NUCLEOTIDE SEQUENCE</scope>
    <source>
        <strain evidence="13">12Hb</strain>
    </source>
</reference>
<comment type="catalytic activity">
    <reaction evidence="10">
        <text>a beta-D-glucuronoside + H2O = D-glucuronate + an alcohol</text>
        <dbReference type="Rhea" id="RHEA:17633"/>
        <dbReference type="ChEBI" id="CHEBI:15377"/>
        <dbReference type="ChEBI" id="CHEBI:30879"/>
        <dbReference type="ChEBI" id="CHEBI:58720"/>
        <dbReference type="ChEBI" id="CHEBI:83411"/>
        <dbReference type="EC" id="3.2.1.31"/>
    </reaction>
</comment>
<evidence type="ECO:0000256" key="1">
    <source>
        <dbReference type="ARBA" id="ARBA00003025"/>
    </source>
</evidence>
<evidence type="ECO:0000256" key="7">
    <source>
        <dbReference type="ARBA" id="ARBA00022801"/>
    </source>
</evidence>
<sequence length="967" mass="110210">MFLPIARIVVFLALLQISSTLQRVSLSLDGIWKFKISPDNQPDVGFSEEWWNKDFSQDDAVDMPVPSSYNDVTTDPAIRDFVGWAWYQRHLYIPDFMRHWKGIIVFHFGSAQYYTQAWVNNVEIGTHEGGHIPFEFVMPGGFERLNLDKIRITVAINNTLNSHTIPQGSLTFQEDEDHFKYKTYTHDFDYFDYSGLNGGVRLIFKPSAHIDDVIIHNITVDLLSLNDDGTTPNSANIWWSPQLYQPSLLEDPRVHYVVKDSFGKVVVTSESPLESVTFTVLTVLENPQFWWPRSTFADDFHPGLLYELEVTLRDGNVEVDRLSKTFGIRTILTNGKNLIMNGKQLYLKGFGMHQDAEIRGRGFDQVQLVRDINLLKWTGANAIRTSHYPYSEEFLEMADRHGIMVILETPACSLSNFDDTLLKRHKEVLAEMWSAFKNHPSVIMWSLANEPQSNNGNSTRYFKELVDYIKSLDPSRPVTFVTSQSIKNEKAIQSVDVVCVNRYQGWYSLGGRLDLVQHHVSQEIQEWSDSYNKPVILTEYGAEALSGYHSLPSTMWTENYQIELFHEHFKAFDSLLQKLSLSGEMVWNFADFKVPQEYFRAEYCNKGIFTRDRQPKSAAYTIKKRYEALLLGEKFPNKLTKGNSSFFFQLLADNRQGALLTQRRDVFQDNFNMRMPHFITAVFLIFTMKGYMVEFGAGKQIVAHKVTHEEYESKIATFLRQIIGTVQHSTHEIILPSGIENQGSGNEIVKFISENIPSSNQQTLRMLVTGASQVTVFLVGENGEEVELGTESLADGHEWVGVHLDNHPSKEMVLRISCGSGCQISDPKLNLFSNVPVHRSTRTLTGHVYCPPNATSFETQCCIETTSVDLRTVKGLPENMEGPSWIQFTYCLQFGSCLFGYNYATEHALIRHYVARTPSFNLPNIEDDSSCLPTKLDSISILVVSEGEETLEIKNLEDAIAHSCACF</sequence>
<evidence type="ECO:0000256" key="2">
    <source>
        <dbReference type="ARBA" id="ARBA00004613"/>
    </source>
</evidence>
<proteinExistence type="inferred from homology"/>
<protein>
    <recommendedName>
        <fullName evidence="5 10">Beta-glucuronidase</fullName>
        <ecNumber evidence="4 10">3.2.1.31</ecNumber>
    </recommendedName>
</protein>
<dbReference type="AlphaFoldDB" id="A0A8S9XE62"/>
<dbReference type="GO" id="GO:0008083">
    <property type="term" value="F:growth factor activity"/>
    <property type="evidence" value="ECO:0007669"/>
    <property type="project" value="UniProtKB-KW"/>
</dbReference>
<comment type="caution">
    <text evidence="13">The sequence shown here is derived from an EMBL/GenBank/DDBJ whole genome shotgun (WGS) entry which is preliminary data.</text>
</comment>
<keyword evidence="7 10" id="KW-0378">Hydrolase</keyword>
<dbReference type="Pfam" id="PF02836">
    <property type="entry name" value="Glyco_hydro_2_C"/>
    <property type="match status" value="1"/>
</dbReference>
<evidence type="ECO:0000256" key="5">
    <source>
        <dbReference type="ARBA" id="ARBA00016205"/>
    </source>
</evidence>
<dbReference type="SUPFAM" id="SSF51445">
    <property type="entry name" value="(Trans)glycosidases"/>
    <property type="match status" value="1"/>
</dbReference>
<dbReference type="InterPro" id="IPR036156">
    <property type="entry name" value="Beta-gal/glucu_dom_sf"/>
</dbReference>
<dbReference type="InterPro" id="IPR023232">
    <property type="entry name" value="Glyco_hydro_2_AS"/>
</dbReference>
<dbReference type="SUPFAM" id="SSF57501">
    <property type="entry name" value="Cystine-knot cytokines"/>
    <property type="match status" value="1"/>
</dbReference>
<dbReference type="InterPro" id="IPR008979">
    <property type="entry name" value="Galactose-bd-like_sf"/>
</dbReference>
<dbReference type="InterPro" id="IPR001839">
    <property type="entry name" value="TGF-b_C"/>
</dbReference>
<dbReference type="PRINTS" id="PR00132">
    <property type="entry name" value="GLHYDRLASE2"/>
</dbReference>
<organism evidence="13 14">
    <name type="scientific">Apolygus lucorum</name>
    <name type="common">Small green plant bug</name>
    <name type="synonym">Lygocoris lucorum</name>
    <dbReference type="NCBI Taxonomy" id="248454"/>
    <lineage>
        <taxon>Eukaryota</taxon>
        <taxon>Metazoa</taxon>
        <taxon>Ecdysozoa</taxon>
        <taxon>Arthropoda</taxon>
        <taxon>Hexapoda</taxon>
        <taxon>Insecta</taxon>
        <taxon>Pterygota</taxon>
        <taxon>Neoptera</taxon>
        <taxon>Paraneoptera</taxon>
        <taxon>Hemiptera</taxon>
        <taxon>Heteroptera</taxon>
        <taxon>Panheteroptera</taxon>
        <taxon>Cimicomorpha</taxon>
        <taxon>Miridae</taxon>
        <taxon>Mirini</taxon>
        <taxon>Apolygus</taxon>
    </lineage>
</organism>
<dbReference type="InterPro" id="IPR006102">
    <property type="entry name" value="Ig-like_GH2"/>
</dbReference>
<dbReference type="Pfam" id="PF00703">
    <property type="entry name" value="Glyco_hydro_2"/>
    <property type="match status" value="1"/>
</dbReference>
<evidence type="ECO:0000256" key="11">
    <source>
        <dbReference type="SAM" id="SignalP"/>
    </source>
</evidence>
<dbReference type="PROSITE" id="PS51362">
    <property type="entry name" value="TGF_BETA_2"/>
    <property type="match status" value="1"/>
</dbReference>
<dbReference type="GO" id="GO:0005975">
    <property type="term" value="P:carbohydrate metabolic process"/>
    <property type="evidence" value="ECO:0007669"/>
    <property type="project" value="InterPro"/>
</dbReference>
<keyword evidence="10" id="KW-0458">Lysosome</keyword>
<dbReference type="Gene3D" id="2.10.90.10">
    <property type="entry name" value="Cystine-knot cytokines"/>
    <property type="match status" value="1"/>
</dbReference>
<comment type="subunit">
    <text evidence="10">Homotetramer.</text>
</comment>
<dbReference type="PROSITE" id="PS00608">
    <property type="entry name" value="GLYCOSYL_HYDROL_F2_2"/>
    <property type="match status" value="1"/>
</dbReference>
<dbReference type="GO" id="GO:0019391">
    <property type="term" value="P:glucuronoside catabolic process"/>
    <property type="evidence" value="ECO:0007669"/>
    <property type="project" value="TreeGrafter"/>
</dbReference>
<keyword evidence="6" id="KW-0964">Secreted</keyword>
<dbReference type="GO" id="GO:0004566">
    <property type="term" value="F:beta-glucuronidase activity"/>
    <property type="evidence" value="ECO:0007669"/>
    <property type="project" value="UniProtKB-EC"/>
</dbReference>
<dbReference type="OrthoDB" id="408532at2759"/>
<comment type="subcellular location">
    <subcellularLocation>
        <location evidence="2">Secreted</location>
    </subcellularLocation>
</comment>
<evidence type="ECO:0000313" key="14">
    <source>
        <dbReference type="Proteomes" id="UP000466442"/>
    </source>
</evidence>
<evidence type="ECO:0000256" key="6">
    <source>
        <dbReference type="ARBA" id="ARBA00022525"/>
    </source>
</evidence>
<dbReference type="InterPro" id="IPR006104">
    <property type="entry name" value="Glyco_hydro_2_N"/>
</dbReference>
<dbReference type="Gene3D" id="2.60.40.10">
    <property type="entry name" value="Immunoglobulins"/>
    <property type="match status" value="1"/>
</dbReference>
<dbReference type="Gene3D" id="2.60.120.260">
    <property type="entry name" value="Galactose-binding domain-like"/>
    <property type="match status" value="1"/>
</dbReference>
<dbReference type="InterPro" id="IPR006101">
    <property type="entry name" value="Glyco_hydro_2"/>
</dbReference>
<evidence type="ECO:0000256" key="4">
    <source>
        <dbReference type="ARBA" id="ARBA00012761"/>
    </source>
</evidence>
<evidence type="ECO:0000259" key="12">
    <source>
        <dbReference type="PROSITE" id="PS51362"/>
    </source>
</evidence>
<dbReference type="GO" id="GO:0030246">
    <property type="term" value="F:carbohydrate binding"/>
    <property type="evidence" value="ECO:0007669"/>
    <property type="project" value="TreeGrafter"/>
</dbReference>
<dbReference type="InterPro" id="IPR006103">
    <property type="entry name" value="Glyco_hydro_2_cat"/>
</dbReference>
<evidence type="ECO:0000256" key="10">
    <source>
        <dbReference type="RuleBase" id="RU361154"/>
    </source>
</evidence>